<dbReference type="STRING" id="576137.A0A1L7WJC6"/>
<dbReference type="InterPro" id="IPR010730">
    <property type="entry name" value="HET"/>
</dbReference>
<gene>
    <name evidence="3" type="ORF">PAC_02748</name>
</gene>
<reference evidence="3 4" key="1">
    <citation type="submission" date="2016-03" db="EMBL/GenBank/DDBJ databases">
        <authorList>
            <person name="Ploux O."/>
        </authorList>
    </citation>
    <scope>NUCLEOTIDE SEQUENCE [LARGE SCALE GENOMIC DNA]</scope>
    <source>
        <strain evidence="3 4">UAMH 11012</strain>
    </source>
</reference>
<evidence type="ECO:0000259" key="2">
    <source>
        <dbReference type="Pfam" id="PF06985"/>
    </source>
</evidence>
<dbReference type="OrthoDB" id="2958217at2759"/>
<accession>A0A1L7WJC6</accession>
<dbReference type="PANTHER" id="PTHR33112">
    <property type="entry name" value="DOMAIN PROTEIN, PUTATIVE-RELATED"/>
    <property type="match status" value="1"/>
</dbReference>
<dbReference type="AlphaFoldDB" id="A0A1L7WJC6"/>
<dbReference type="PANTHER" id="PTHR33112:SF12">
    <property type="entry name" value="HETEROKARYON INCOMPATIBILITY DOMAIN-CONTAINING PROTEIN"/>
    <property type="match status" value="1"/>
</dbReference>
<feature type="region of interest" description="Disordered" evidence="1">
    <location>
        <begin position="485"/>
        <end position="514"/>
    </location>
</feature>
<protein>
    <recommendedName>
        <fullName evidence="2">Heterokaryon incompatibility domain-containing protein</fullName>
    </recommendedName>
</protein>
<dbReference type="Proteomes" id="UP000184330">
    <property type="component" value="Unassembled WGS sequence"/>
</dbReference>
<dbReference type="EMBL" id="FJOG01000003">
    <property type="protein sequence ID" value="CZR52871.1"/>
    <property type="molecule type" value="Genomic_DNA"/>
</dbReference>
<proteinExistence type="predicted"/>
<keyword evidence="4" id="KW-1185">Reference proteome</keyword>
<dbReference type="Pfam" id="PF06985">
    <property type="entry name" value="HET"/>
    <property type="match status" value="1"/>
</dbReference>
<sequence>MLKSLIAPIRGHRPPNDPQQPNLCKICRAIDSKAYLIHDNERYRSEEGDQAIDLGYLDKLIQRSSSCPLCALLLDCAKRINDGKTPPVKHEGKRVRVSMHRNFLCKIFDGPAVHRAVLEFEPAFFGYFSQARLQISTPSEEVPGFGRFLRVIDIEKNCVIAAPPHCRYLSLSYVWGDRKEMKSRLWLSTAKNRDAFEKEGGLDVQSLPKTISSAIELVSMMGERYLWIDALCIVQDDDVELAEQTAQMDLVYARALLTIIVAAGTNADGGLPGLKIGTRSALQGSVKIDDKYSLTQTVAQGNATHLQNSSWDGRGWTFQERLLSRRVLIFTPEQVFWNSLDCHDEWDDKIEKFSRRSLGIYVTQYSKRDFTYHSDALAAFSGILRRMEYANKETYHWGLPHTRFDHALCWANGQEPQEALCRLVADDGSVYHAPFPSWSWLGWTGFIGGPRYNEYVHALTLDGRSKSELQFYKLGAGGRVQVIEDPTPGSQLPTGFPPRHLERKTDSPQDFPLRSKWKGKTEIEESAMPHTRSIPIDTTSKGLRGGLSVDIKGRDIELSSSDRQVREYFEQKIGEDNVPHDKPSPRILLDFIVVSRHAEIAGLESAQLNLLVVLWNEKEEGVSRRIGMAVIEEKDWVAAEREWKLVVLE</sequence>
<feature type="domain" description="Heterokaryon incompatibility" evidence="2">
    <location>
        <begin position="168"/>
        <end position="320"/>
    </location>
</feature>
<name>A0A1L7WJC6_9HELO</name>
<evidence type="ECO:0000256" key="1">
    <source>
        <dbReference type="SAM" id="MobiDB-lite"/>
    </source>
</evidence>
<organism evidence="3 4">
    <name type="scientific">Phialocephala subalpina</name>
    <dbReference type="NCBI Taxonomy" id="576137"/>
    <lineage>
        <taxon>Eukaryota</taxon>
        <taxon>Fungi</taxon>
        <taxon>Dikarya</taxon>
        <taxon>Ascomycota</taxon>
        <taxon>Pezizomycotina</taxon>
        <taxon>Leotiomycetes</taxon>
        <taxon>Helotiales</taxon>
        <taxon>Mollisiaceae</taxon>
        <taxon>Phialocephala</taxon>
        <taxon>Phialocephala fortinii species complex</taxon>
    </lineage>
</organism>
<evidence type="ECO:0000313" key="4">
    <source>
        <dbReference type="Proteomes" id="UP000184330"/>
    </source>
</evidence>
<evidence type="ECO:0000313" key="3">
    <source>
        <dbReference type="EMBL" id="CZR52871.1"/>
    </source>
</evidence>